<dbReference type="SMART" id="SM00448">
    <property type="entry name" value="REC"/>
    <property type="match status" value="1"/>
</dbReference>
<feature type="domain" description="Response regulatory" evidence="4">
    <location>
        <begin position="4"/>
        <end position="117"/>
    </location>
</feature>
<dbReference type="Gene3D" id="3.40.50.2300">
    <property type="match status" value="1"/>
</dbReference>
<dbReference type="SUPFAM" id="SSF52172">
    <property type="entry name" value="CheY-like"/>
    <property type="match status" value="1"/>
</dbReference>
<dbReference type="SUPFAM" id="SSF55073">
    <property type="entry name" value="Nucleotide cyclase"/>
    <property type="match status" value="1"/>
</dbReference>
<dbReference type="GO" id="GO:0052621">
    <property type="term" value="F:diguanylate cyclase activity"/>
    <property type="evidence" value="ECO:0007669"/>
    <property type="project" value="UniProtKB-EC"/>
</dbReference>
<comment type="caution">
    <text evidence="6">The sequence shown here is derived from an EMBL/GenBank/DDBJ whole genome shotgun (WGS) entry which is preliminary data.</text>
</comment>
<dbReference type="PANTHER" id="PTHR45138">
    <property type="entry name" value="REGULATORY COMPONENTS OF SENSORY TRANSDUCTION SYSTEM"/>
    <property type="match status" value="1"/>
</dbReference>
<dbReference type="PANTHER" id="PTHR45138:SF9">
    <property type="entry name" value="DIGUANYLATE CYCLASE DGCM-RELATED"/>
    <property type="match status" value="1"/>
</dbReference>
<dbReference type="EMBL" id="JACNJH010000137">
    <property type="protein sequence ID" value="MBC8361568.1"/>
    <property type="molecule type" value="Genomic_DNA"/>
</dbReference>
<dbReference type="Pfam" id="PF00072">
    <property type="entry name" value="Response_reg"/>
    <property type="match status" value="1"/>
</dbReference>
<proteinExistence type="predicted"/>
<evidence type="ECO:0000256" key="2">
    <source>
        <dbReference type="ARBA" id="ARBA00034247"/>
    </source>
</evidence>
<comment type="catalytic activity">
    <reaction evidence="2">
        <text>2 GTP = 3',3'-c-di-GMP + 2 diphosphate</text>
        <dbReference type="Rhea" id="RHEA:24898"/>
        <dbReference type="ChEBI" id="CHEBI:33019"/>
        <dbReference type="ChEBI" id="CHEBI:37565"/>
        <dbReference type="ChEBI" id="CHEBI:58805"/>
        <dbReference type="EC" id="2.7.7.65"/>
    </reaction>
</comment>
<protein>
    <recommendedName>
        <fullName evidence="1">diguanylate cyclase</fullName>
        <ecNumber evidence="1">2.7.7.65</ecNumber>
    </recommendedName>
</protein>
<dbReference type="InterPro" id="IPR011006">
    <property type="entry name" value="CheY-like_superfamily"/>
</dbReference>
<dbReference type="SMART" id="SM00267">
    <property type="entry name" value="GGDEF"/>
    <property type="match status" value="1"/>
</dbReference>
<dbReference type="PROSITE" id="PS50110">
    <property type="entry name" value="RESPONSE_REGULATORY"/>
    <property type="match status" value="1"/>
</dbReference>
<accession>A0A8J6TMD9</accession>
<dbReference type="FunFam" id="3.30.70.270:FF:000001">
    <property type="entry name" value="Diguanylate cyclase domain protein"/>
    <property type="match status" value="1"/>
</dbReference>
<dbReference type="InterPro" id="IPR043128">
    <property type="entry name" value="Rev_trsase/Diguanyl_cyclase"/>
</dbReference>
<dbReference type="AlphaFoldDB" id="A0A8J6TMD9"/>
<dbReference type="NCBIfam" id="TIGR00254">
    <property type="entry name" value="GGDEF"/>
    <property type="match status" value="1"/>
</dbReference>
<dbReference type="InterPro" id="IPR000160">
    <property type="entry name" value="GGDEF_dom"/>
</dbReference>
<dbReference type="PROSITE" id="PS50887">
    <property type="entry name" value="GGDEF"/>
    <property type="match status" value="1"/>
</dbReference>
<feature type="modified residue" description="4-aspartylphosphate" evidence="3">
    <location>
        <position position="53"/>
    </location>
</feature>
<dbReference type="InterPro" id="IPR029787">
    <property type="entry name" value="Nucleotide_cyclase"/>
</dbReference>
<evidence type="ECO:0000313" key="7">
    <source>
        <dbReference type="Proteomes" id="UP000603434"/>
    </source>
</evidence>
<keyword evidence="3" id="KW-0597">Phosphoprotein</keyword>
<gene>
    <name evidence="6" type="ORF">H8E23_09235</name>
</gene>
<reference evidence="6 7" key="1">
    <citation type="submission" date="2020-08" db="EMBL/GenBank/DDBJ databases">
        <title>Bridging the membrane lipid divide: bacteria of the FCB group superphylum have the potential to synthesize archaeal ether lipids.</title>
        <authorList>
            <person name="Villanueva L."/>
            <person name="Von Meijenfeldt F.A.B."/>
            <person name="Westbye A.B."/>
            <person name="Yadav S."/>
            <person name="Hopmans E.C."/>
            <person name="Dutilh B.E."/>
            <person name="Sinninghe Damste J.S."/>
        </authorList>
    </citation>
    <scope>NUCLEOTIDE SEQUENCE [LARGE SCALE GENOMIC DNA]</scope>
    <source>
        <strain evidence="6">NIOZ-UU30</strain>
    </source>
</reference>
<sequence>MADHILIVDDDAAIRDSMQQFMERSGFNTFTASSAEETLQLLKTNSVEVIITDIILPGKDGLMLTDAVKKKYNIDVIVMTGYSGNYSYEEAISKGASDFVFKPVRFEEVLLRLKRVLRERQLTKERVQILGKLEKLAITDGLTTLYNLRHFYNQLEIEVGRSNRYGHSLGLLLLDIDHFKVYNDSFGHLEGDKVLIRLGQIIRSCLRTMDSAYRYGGEEFTIILPETGGEEAKTVAHRIRNAVKAAIFFPEPDKPQHVTISVGVTEYCNKEELTTFIQRADKAMYLSKLAGRNKVSSLFAEQA</sequence>
<evidence type="ECO:0000259" key="5">
    <source>
        <dbReference type="PROSITE" id="PS50887"/>
    </source>
</evidence>
<dbReference type="Pfam" id="PF00990">
    <property type="entry name" value="GGDEF"/>
    <property type="match status" value="1"/>
</dbReference>
<evidence type="ECO:0000313" key="6">
    <source>
        <dbReference type="EMBL" id="MBC8361568.1"/>
    </source>
</evidence>
<dbReference type="EC" id="2.7.7.65" evidence="1"/>
<dbReference type="GO" id="GO:0000160">
    <property type="term" value="P:phosphorelay signal transduction system"/>
    <property type="evidence" value="ECO:0007669"/>
    <property type="project" value="InterPro"/>
</dbReference>
<dbReference type="CDD" id="cd01949">
    <property type="entry name" value="GGDEF"/>
    <property type="match status" value="1"/>
</dbReference>
<dbReference type="InterPro" id="IPR050469">
    <property type="entry name" value="Diguanylate_Cyclase"/>
</dbReference>
<dbReference type="InterPro" id="IPR001789">
    <property type="entry name" value="Sig_transdc_resp-reg_receiver"/>
</dbReference>
<evidence type="ECO:0000259" key="4">
    <source>
        <dbReference type="PROSITE" id="PS50110"/>
    </source>
</evidence>
<dbReference type="Proteomes" id="UP000603434">
    <property type="component" value="Unassembled WGS sequence"/>
</dbReference>
<name>A0A8J6TMD9_9BACT</name>
<evidence type="ECO:0000256" key="3">
    <source>
        <dbReference type="PROSITE-ProRule" id="PRU00169"/>
    </source>
</evidence>
<evidence type="ECO:0000256" key="1">
    <source>
        <dbReference type="ARBA" id="ARBA00012528"/>
    </source>
</evidence>
<organism evidence="6 7">
    <name type="scientific">Candidatus Desulfatibia profunda</name>
    <dbReference type="NCBI Taxonomy" id="2841695"/>
    <lineage>
        <taxon>Bacteria</taxon>
        <taxon>Pseudomonadati</taxon>
        <taxon>Thermodesulfobacteriota</taxon>
        <taxon>Desulfobacteria</taxon>
        <taxon>Desulfobacterales</taxon>
        <taxon>Desulfobacterales incertae sedis</taxon>
        <taxon>Candidatus Desulfatibia</taxon>
    </lineage>
</organism>
<feature type="domain" description="GGDEF" evidence="5">
    <location>
        <begin position="167"/>
        <end position="300"/>
    </location>
</feature>
<dbReference type="Gene3D" id="3.30.70.270">
    <property type="match status" value="1"/>
</dbReference>